<dbReference type="InterPro" id="IPR002410">
    <property type="entry name" value="Peptidase_S33"/>
</dbReference>
<keyword evidence="7" id="KW-1185">Reference proteome</keyword>
<accession>A0A4R2Q0V3</accession>
<keyword evidence="2 6" id="KW-0378">Hydrolase</keyword>
<dbReference type="GO" id="GO:0008233">
    <property type="term" value="F:peptidase activity"/>
    <property type="evidence" value="ECO:0007669"/>
    <property type="project" value="InterPro"/>
</dbReference>
<keyword evidence="4" id="KW-0732">Signal</keyword>
<proteinExistence type="inferred from homology"/>
<dbReference type="AlphaFoldDB" id="A0A4R2Q0V3"/>
<evidence type="ECO:0000256" key="3">
    <source>
        <dbReference type="SAM" id="MobiDB-lite"/>
    </source>
</evidence>
<dbReference type="PRINTS" id="PR00111">
    <property type="entry name" value="ABHYDROLASE"/>
</dbReference>
<evidence type="ECO:0000256" key="4">
    <source>
        <dbReference type="SAM" id="SignalP"/>
    </source>
</evidence>
<dbReference type="InterPro" id="IPR050228">
    <property type="entry name" value="Carboxylesterase_BioH"/>
</dbReference>
<dbReference type="InterPro" id="IPR000073">
    <property type="entry name" value="AB_hydrolase_1"/>
</dbReference>
<name>A0A4R2Q0V3_9RHOB</name>
<dbReference type="Gene3D" id="3.40.50.1820">
    <property type="entry name" value="alpha/beta hydrolase"/>
    <property type="match status" value="1"/>
</dbReference>
<comment type="similarity">
    <text evidence="1">Belongs to the peptidase S33 family.</text>
</comment>
<reference evidence="6 7" key="1">
    <citation type="submission" date="2019-03" db="EMBL/GenBank/DDBJ databases">
        <title>Genomic Encyclopedia of Type Strains, Phase IV (KMG-IV): sequencing the most valuable type-strain genomes for metagenomic binning, comparative biology and taxonomic classification.</title>
        <authorList>
            <person name="Goeker M."/>
        </authorList>
    </citation>
    <scope>NUCLEOTIDE SEQUENCE [LARGE SCALE GENOMIC DNA]</scope>
    <source>
        <strain evidence="6 7">DSM 18063</strain>
    </source>
</reference>
<feature type="signal peptide" evidence="4">
    <location>
        <begin position="1"/>
        <end position="25"/>
    </location>
</feature>
<dbReference type="PRINTS" id="PR00793">
    <property type="entry name" value="PROAMNOPTASE"/>
</dbReference>
<feature type="region of interest" description="Disordered" evidence="3">
    <location>
        <begin position="22"/>
        <end position="43"/>
    </location>
</feature>
<gene>
    <name evidence="6" type="ORF">EV662_10315</name>
</gene>
<comment type="caution">
    <text evidence="6">The sequence shown here is derived from an EMBL/GenBank/DDBJ whole genome shotgun (WGS) entry which is preliminary data.</text>
</comment>
<evidence type="ECO:0000259" key="5">
    <source>
        <dbReference type="Pfam" id="PF00561"/>
    </source>
</evidence>
<dbReference type="SUPFAM" id="SSF53474">
    <property type="entry name" value="alpha/beta-Hydrolases"/>
    <property type="match status" value="1"/>
</dbReference>
<dbReference type="GO" id="GO:0006508">
    <property type="term" value="P:proteolysis"/>
    <property type="evidence" value="ECO:0007669"/>
    <property type="project" value="InterPro"/>
</dbReference>
<organism evidence="6 7">
    <name type="scientific">Rhodovulum marinum</name>
    <dbReference type="NCBI Taxonomy" id="320662"/>
    <lineage>
        <taxon>Bacteria</taxon>
        <taxon>Pseudomonadati</taxon>
        <taxon>Pseudomonadota</taxon>
        <taxon>Alphaproteobacteria</taxon>
        <taxon>Rhodobacterales</taxon>
        <taxon>Paracoccaceae</taxon>
        <taxon>Rhodovulum</taxon>
    </lineage>
</organism>
<dbReference type="PANTHER" id="PTHR43194:SF2">
    <property type="entry name" value="PEROXISOMAL MEMBRANE PROTEIN LPX1"/>
    <property type="match status" value="1"/>
</dbReference>
<dbReference type="PANTHER" id="PTHR43194">
    <property type="entry name" value="HYDROLASE ALPHA/BETA FOLD FAMILY"/>
    <property type="match status" value="1"/>
</dbReference>
<sequence length="231" mass="23520">MPTRRTLTGLLAAALLGACSPAGRPAPNAPPGRGAGATPPSGRLLRVRGRTVHAHVEGRGPAVILVHGASGNLRDFTFSLSGQLARKGYRVIAFDRPGLGYSGALHGRGESPAEQAAQLDAAAAQLGVGQAVIVGHSYGAAVAMAWALTQPGRAAGVVTLAGATMPWPGALKSFYTVASSGLGSALISAFATQETATRALRSIFAPQRPPRGYIDHVGIDLALRPAALRAR</sequence>
<feature type="chain" id="PRO_5020263880" evidence="4">
    <location>
        <begin position="26"/>
        <end position="231"/>
    </location>
</feature>
<feature type="domain" description="AB hydrolase-1" evidence="5">
    <location>
        <begin position="61"/>
        <end position="167"/>
    </location>
</feature>
<dbReference type="PROSITE" id="PS51257">
    <property type="entry name" value="PROKAR_LIPOPROTEIN"/>
    <property type="match status" value="1"/>
</dbReference>
<protein>
    <submittedName>
        <fullName evidence="6">Alpha/beta hydrolase family protein</fullName>
    </submittedName>
</protein>
<evidence type="ECO:0000313" key="7">
    <source>
        <dbReference type="Proteomes" id="UP000294835"/>
    </source>
</evidence>
<evidence type="ECO:0000256" key="2">
    <source>
        <dbReference type="ARBA" id="ARBA00022801"/>
    </source>
</evidence>
<evidence type="ECO:0000313" key="6">
    <source>
        <dbReference type="EMBL" id="TCP42110.1"/>
    </source>
</evidence>
<dbReference type="Proteomes" id="UP000294835">
    <property type="component" value="Unassembled WGS sequence"/>
</dbReference>
<dbReference type="EMBL" id="SLXP01000003">
    <property type="protein sequence ID" value="TCP42110.1"/>
    <property type="molecule type" value="Genomic_DNA"/>
</dbReference>
<dbReference type="InterPro" id="IPR029058">
    <property type="entry name" value="AB_hydrolase_fold"/>
</dbReference>
<dbReference type="Pfam" id="PF00561">
    <property type="entry name" value="Abhydrolase_1"/>
    <property type="match status" value="1"/>
</dbReference>
<evidence type="ECO:0000256" key="1">
    <source>
        <dbReference type="ARBA" id="ARBA00010088"/>
    </source>
</evidence>